<reference evidence="2 3" key="1">
    <citation type="submission" date="2015-02" db="EMBL/GenBank/DDBJ databases">
        <authorList>
            <person name="Ju K.-S."/>
            <person name="Doroghazi J.R."/>
            <person name="Metcalf W."/>
        </authorList>
    </citation>
    <scope>NUCLEOTIDE SEQUENCE [LARGE SCALE GENOMIC DNA]</scope>
    <source>
        <strain evidence="2 3">NRRL ISP-5550</strain>
    </source>
</reference>
<comment type="caution">
    <text evidence="2">The sequence shown here is derived from an EMBL/GenBank/DDBJ whole genome shotgun (WGS) entry which is preliminary data.</text>
</comment>
<dbReference type="InterPro" id="IPR037883">
    <property type="entry name" value="Knr4/Smi1-like_sf"/>
</dbReference>
<dbReference type="Gene3D" id="3.40.1580.10">
    <property type="entry name" value="SMI1/KNR4-like"/>
    <property type="match status" value="1"/>
</dbReference>
<gene>
    <name evidence="2" type="ORF">VR44_39545</name>
</gene>
<protein>
    <recommendedName>
        <fullName evidence="1">Knr4/Smi1-like domain-containing protein</fullName>
    </recommendedName>
</protein>
<dbReference type="RefSeq" id="WP_045952532.1">
    <property type="nucleotide sequence ID" value="NZ_JZWV01001601.1"/>
</dbReference>
<dbReference type="PANTHER" id="PTHR47432">
    <property type="entry name" value="CELL WALL ASSEMBLY REGULATOR SMI1"/>
    <property type="match status" value="1"/>
</dbReference>
<dbReference type="PANTHER" id="PTHR47432:SF1">
    <property type="entry name" value="CELL WALL ASSEMBLY REGULATOR SMI1"/>
    <property type="match status" value="1"/>
</dbReference>
<dbReference type="InterPro" id="IPR051873">
    <property type="entry name" value="KNR4/SMI1_regulator"/>
</dbReference>
<feature type="non-terminal residue" evidence="2">
    <location>
        <position position="113"/>
    </location>
</feature>
<dbReference type="InterPro" id="IPR018958">
    <property type="entry name" value="Knr4/Smi1-like_dom"/>
</dbReference>
<dbReference type="EMBL" id="JZWV01001601">
    <property type="protein sequence ID" value="KJY18558.1"/>
    <property type="molecule type" value="Genomic_DNA"/>
</dbReference>
<dbReference type="SUPFAM" id="SSF160631">
    <property type="entry name" value="SMI1/KNR4-like"/>
    <property type="match status" value="1"/>
</dbReference>
<keyword evidence="3" id="KW-1185">Reference proteome</keyword>
<proteinExistence type="predicted"/>
<name>A0A0F4IAQ9_9ACTN</name>
<feature type="domain" description="Knr4/Smi1-like" evidence="1">
    <location>
        <begin position="35"/>
        <end position="95"/>
    </location>
</feature>
<organism evidence="2 3">
    <name type="scientific">Streptomyces katrae</name>
    <dbReference type="NCBI Taxonomy" id="68223"/>
    <lineage>
        <taxon>Bacteria</taxon>
        <taxon>Bacillati</taxon>
        <taxon>Actinomycetota</taxon>
        <taxon>Actinomycetes</taxon>
        <taxon>Kitasatosporales</taxon>
        <taxon>Streptomycetaceae</taxon>
        <taxon>Streptomyces</taxon>
    </lineage>
</organism>
<dbReference type="Proteomes" id="UP000033551">
    <property type="component" value="Unassembled WGS sequence"/>
</dbReference>
<dbReference type="Pfam" id="PF09346">
    <property type="entry name" value="SMI1_KNR4"/>
    <property type="match status" value="1"/>
</dbReference>
<dbReference type="PATRIC" id="fig|68223.7.peg.6000"/>
<evidence type="ECO:0000259" key="1">
    <source>
        <dbReference type="Pfam" id="PF09346"/>
    </source>
</evidence>
<evidence type="ECO:0000313" key="2">
    <source>
        <dbReference type="EMBL" id="KJY18558.1"/>
    </source>
</evidence>
<evidence type="ECO:0000313" key="3">
    <source>
        <dbReference type="Proteomes" id="UP000033551"/>
    </source>
</evidence>
<sequence>MITSTVEESWDRIESWLARHAPITHGLLRPAAVLADITAAEARLGVAFPPDLRESLLRHDGVELQDGTLRLDYYGPLSGVEEIVRSTEFLRGVGEGLAEEEADLDEGERDEYA</sequence>
<dbReference type="AlphaFoldDB" id="A0A0F4IAQ9"/>
<accession>A0A0F4IAQ9</accession>